<keyword evidence="3" id="KW-1185">Reference proteome</keyword>
<accession>A0A7W8HK27</accession>
<feature type="domain" description="AAA" evidence="1">
    <location>
        <begin position="3"/>
        <end position="178"/>
    </location>
</feature>
<dbReference type="InterPro" id="IPR027417">
    <property type="entry name" value="P-loop_NTPase"/>
</dbReference>
<dbReference type="AlphaFoldDB" id="A0A7W8HK27"/>
<organism evidence="2 3">
    <name type="scientific">Quisquiliibacterium transsilvanicum</name>
    <dbReference type="NCBI Taxonomy" id="1549638"/>
    <lineage>
        <taxon>Bacteria</taxon>
        <taxon>Pseudomonadati</taxon>
        <taxon>Pseudomonadota</taxon>
        <taxon>Betaproteobacteria</taxon>
        <taxon>Burkholderiales</taxon>
        <taxon>Burkholderiaceae</taxon>
        <taxon>Quisquiliibacterium</taxon>
    </lineage>
</organism>
<dbReference type="Gene3D" id="3.40.50.300">
    <property type="entry name" value="P-loop containing nucleotide triphosphate hydrolases"/>
    <property type="match status" value="1"/>
</dbReference>
<dbReference type="Pfam" id="PF13614">
    <property type="entry name" value="AAA_31"/>
    <property type="match status" value="1"/>
</dbReference>
<proteinExistence type="predicted"/>
<protein>
    <submittedName>
        <fullName evidence="2">Chromosome partitioning protein</fullName>
    </submittedName>
</protein>
<comment type="caution">
    <text evidence="2">The sequence shown here is derived from an EMBL/GenBank/DDBJ whole genome shotgun (WGS) entry which is preliminary data.</text>
</comment>
<dbReference type="EMBL" id="JACHGB010000005">
    <property type="protein sequence ID" value="MBB5272648.1"/>
    <property type="molecule type" value="Genomic_DNA"/>
</dbReference>
<gene>
    <name evidence="2" type="ORF">HNQ70_002671</name>
</gene>
<dbReference type="Proteomes" id="UP000532440">
    <property type="component" value="Unassembled WGS sequence"/>
</dbReference>
<evidence type="ECO:0000313" key="3">
    <source>
        <dbReference type="Proteomes" id="UP000532440"/>
    </source>
</evidence>
<dbReference type="InterPro" id="IPR050678">
    <property type="entry name" value="DNA_Partitioning_ATPase"/>
</dbReference>
<evidence type="ECO:0000259" key="1">
    <source>
        <dbReference type="Pfam" id="PF13614"/>
    </source>
</evidence>
<dbReference type="FunFam" id="3.40.50.300:FF:000285">
    <property type="entry name" value="Sporulation initiation inhibitor Soj"/>
    <property type="match status" value="1"/>
</dbReference>
<dbReference type="CDD" id="cd02042">
    <property type="entry name" value="ParAB_family"/>
    <property type="match status" value="1"/>
</dbReference>
<evidence type="ECO:0000313" key="2">
    <source>
        <dbReference type="EMBL" id="MBB5272648.1"/>
    </source>
</evidence>
<sequence length="305" mass="32266">MARIFVVANQKGGVGKTTTSVNLAAALARLGRRTLLVDLDPQGNATMGSGIDKRGLSRSVYHVLIGLCDVVEAAQPSPDGGYTVLPANRELAGAELELVDFEERETRLKDALAAVDDQYDVILVDCPPALSLLTLNGFCAAHGVIIPMQCEYYALEGLSDLVNTIRKIHANFNTELKVIGLLRVMFDPRITLSQQVSAQLEQHFGDKVFKTVIPRNVRLAEAPSYGQPGVVFDPASKGARAYVEFAEELLRRLDGDAGAAVPDAGQDAAAADPVLGAAAVDPVLGVPRTPGGGDEPPVALFRVAG</sequence>
<reference evidence="2 3" key="1">
    <citation type="submission" date="2020-08" db="EMBL/GenBank/DDBJ databases">
        <title>Genomic Encyclopedia of Type Strains, Phase IV (KMG-IV): sequencing the most valuable type-strain genomes for metagenomic binning, comparative biology and taxonomic classification.</title>
        <authorList>
            <person name="Goeker M."/>
        </authorList>
    </citation>
    <scope>NUCLEOTIDE SEQUENCE [LARGE SCALE GENOMIC DNA]</scope>
    <source>
        <strain evidence="2 3">DSM 29781</strain>
    </source>
</reference>
<dbReference type="SUPFAM" id="SSF52540">
    <property type="entry name" value="P-loop containing nucleoside triphosphate hydrolases"/>
    <property type="match status" value="1"/>
</dbReference>
<dbReference type="PANTHER" id="PTHR13696:SF52">
    <property type="entry name" value="PARA FAMILY PROTEIN CT_582"/>
    <property type="match status" value="1"/>
</dbReference>
<dbReference type="PANTHER" id="PTHR13696">
    <property type="entry name" value="P-LOOP CONTAINING NUCLEOSIDE TRIPHOSPHATE HYDROLASE"/>
    <property type="match status" value="1"/>
</dbReference>
<dbReference type="InterPro" id="IPR025669">
    <property type="entry name" value="AAA_dom"/>
</dbReference>
<name>A0A7W8HK27_9BURK</name>